<dbReference type="GO" id="GO:0003677">
    <property type="term" value="F:DNA binding"/>
    <property type="evidence" value="ECO:0007669"/>
    <property type="project" value="InterPro"/>
</dbReference>
<dbReference type="InterPro" id="IPR005790">
    <property type="entry name" value="DNA_polIII_delta"/>
</dbReference>
<dbReference type="PANTHER" id="PTHR34388">
    <property type="entry name" value="DNA POLYMERASE III SUBUNIT DELTA"/>
    <property type="match status" value="1"/>
</dbReference>
<dbReference type="PANTHER" id="PTHR34388:SF1">
    <property type="entry name" value="DNA POLYMERASE III SUBUNIT DELTA"/>
    <property type="match status" value="1"/>
</dbReference>
<accession>A0A1H2UCM9</accession>
<organism evidence="11 12">
    <name type="scientific">Alicyclobacillus hesperidum</name>
    <dbReference type="NCBI Taxonomy" id="89784"/>
    <lineage>
        <taxon>Bacteria</taxon>
        <taxon>Bacillati</taxon>
        <taxon>Bacillota</taxon>
        <taxon>Bacilli</taxon>
        <taxon>Bacillales</taxon>
        <taxon>Alicyclobacillaceae</taxon>
        <taxon>Alicyclobacillus</taxon>
    </lineage>
</organism>
<evidence type="ECO:0000256" key="7">
    <source>
        <dbReference type="ARBA" id="ARBA00034754"/>
    </source>
</evidence>
<comment type="catalytic activity">
    <reaction evidence="8">
        <text>DNA(n) + a 2'-deoxyribonucleoside 5'-triphosphate = DNA(n+1) + diphosphate</text>
        <dbReference type="Rhea" id="RHEA:22508"/>
        <dbReference type="Rhea" id="RHEA-COMP:17339"/>
        <dbReference type="Rhea" id="RHEA-COMP:17340"/>
        <dbReference type="ChEBI" id="CHEBI:33019"/>
        <dbReference type="ChEBI" id="CHEBI:61560"/>
        <dbReference type="ChEBI" id="CHEBI:173112"/>
        <dbReference type="EC" id="2.7.7.7"/>
    </reaction>
</comment>
<evidence type="ECO:0000256" key="1">
    <source>
        <dbReference type="ARBA" id="ARBA00012417"/>
    </source>
</evidence>
<proteinExistence type="inferred from homology"/>
<dbReference type="InterPro" id="IPR008921">
    <property type="entry name" value="DNA_pol3_clamp-load_cplx_C"/>
</dbReference>
<keyword evidence="12" id="KW-1185">Reference proteome</keyword>
<dbReference type="AlphaFoldDB" id="A0A1H2UCM9"/>
<sequence length="339" mass="38132">MDVFQAMDELEANRLASVYVLYGSEIGLVDLFCDRVKHIGGFTSIARFDFEEDGFEQARLELDTLSFFSEKALVHVRNCVALTSQGKSGSDAEALEAYFENPAPGRVLVLSTVADKLDERKRITKAAKRHVVVQCTTPKEPEALRRLKRFANERGMNITEEAIHELWRRVGSMTHCMNEMEKLSVYALDRRIERADVEQLVARSVEDSVFDWIDCVAQGQIAAALTSLQGLARQGYDPLALMALLARQIRMMGLAKTHGDGRETLDQLAKRASVHPFAMRVAAKQAQRFALRDLEMLTRRIADSEYDVKRGRRDPQQALETILMQAALAASTRSSPRVQ</sequence>
<feature type="domain" description="DNA polymerase III delta N-terminal" evidence="9">
    <location>
        <begin position="43"/>
        <end position="135"/>
    </location>
</feature>
<evidence type="ECO:0000259" key="10">
    <source>
        <dbReference type="Pfam" id="PF21694"/>
    </source>
</evidence>
<dbReference type="Pfam" id="PF06144">
    <property type="entry name" value="DNA_pol3_delta"/>
    <property type="match status" value="1"/>
</dbReference>
<evidence type="ECO:0000256" key="2">
    <source>
        <dbReference type="ARBA" id="ARBA00017703"/>
    </source>
</evidence>
<dbReference type="Gene3D" id="1.20.272.10">
    <property type="match status" value="1"/>
</dbReference>
<dbReference type="InterPro" id="IPR010372">
    <property type="entry name" value="DNA_pol3_delta_N"/>
</dbReference>
<dbReference type="SUPFAM" id="SSF52540">
    <property type="entry name" value="P-loop containing nucleoside triphosphate hydrolases"/>
    <property type="match status" value="1"/>
</dbReference>
<dbReference type="SUPFAM" id="SSF48019">
    <property type="entry name" value="post-AAA+ oligomerization domain-like"/>
    <property type="match status" value="1"/>
</dbReference>
<evidence type="ECO:0000256" key="6">
    <source>
        <dbReference type="ARBA" id="ARBA00022932"/>
    </source>
</evidence>
<keyword evidence="3" id="KW-0808">Transferase</keyword>
<dbReference type="GO" id="GO:0006261">
    <property type="term" value="P:DNA-templated DNA replication"/>
    <property type="evidence" value="ECO:0007669"/>
    <property type="project" value="TreeGrafter"/>
</dbReference>
<dbReference type="Proteomes" id="UP000182589">
    <property type="component" value="Unassembled WGS sequence"/>
</dbReference>
<keyword evidence="4" id="KW-0548">Nucleotidyltransferase</keyword>
<dbReference type="InterPro" id="IPR027417">
    <property type="entry name" value="P-loop_NTPase"/>
</dbReference>
<evidence type="ECO:0000256" key="4">
    <source>
        <dbReference type="ARBA" id="ARBA00022695"/>
    </source>
</evidence>
<dbReference type="NCBIfam" id="TIGR01128">
    <property type="entry name" value="holA"/>
    <property type="match status" value="1"/>
</dbReference>
<evidence type="ECO:0000313" key="11">
    <source>
        <dbReference type="EMBL" id="SDW53204.1"/>
    </source>
</evidence>
<keyword evidence="6" id="KW-0239">DNA-directed DNA polymerase</keyword>
<dbReference type="EMBL" id="FNOJ01000007">
    <property type="protein sequence ID" value="SDW53204.1"/>
    <property type="molecule type" value="Genomic_DNA"/>
</dbReference>
<reference evidence="12" key="1">
    <citation type="submission" date="2016-10" db="EMBL/GenBank/DDBJ databases">
        <authorList>
            <person name="Varghese N."/>
        </authorList>
    </citation>
    <scope>NUCLEOTIDE SEQUENCE [LARGE SCALE GENOMIC DNA]</scope>
    <source>
        <strain evidence="12">DSM 12489</strain>
    </source>
</reference>
<dbReference type="Gene3D" id="3.40.50.300">
    <property type="entry name" value="P-loop containing nucleotide triphosphate hydrolases"/>
    <property type="match status" value="1"/>
</dbReference>
<evidence type="ECO:0000256" key="3">
    <source>
        <dbReference type="ARBA" id="ARBA00022679"/>
    </source>
</evidence>
<dbReference type="RefSeq" id="WP_074692976.1">
    <property type="nucleotide sequence ID" value="NZ_FNOJ01000007.1"/>
</dbReference>
<dbReference type="Gene3D" id="1.10.8.60">
    <property type="match status" value="1"/>
</dbReference>
<dbReference type="GO" id="GO:0009360">
    <property type="term" value="C:DNA polymerase III complex"/>
    <property type="evidence" value="ECO:0007669"/>
    <property type="project" value="InterPro"/>
</dbReference>
<comment type="similarity">
    <text evidence="7">Belongs to the DNA polymerase HolA subunit family.</text>
</comment>
<dbReference type="STRING" id="89784.SAMN04489725_107122"/>
<evidence type="ECO:0000256" key="5">
    <source>
        <dbReference type="ARBA" id="ARBA00022705"/>
    </source>
</evidence>
<dbReference type="GO" id="GO:0003887">
    <property type="term" value="F:DNA-directed DNA polymerase activity"/>
    <property type="evidence" value="ECO:0007669"/>
    <property type="project" value="UniProtKB-KW"/>
</dbReference>
<dbReference type="EC" id="2.7.7.7" evidence="1"/>
<protein>
    <recommendedName>
        <fullName evidence="2">DNA polymerase III subunit delta</fullName>
        <ecNumber evidence="1">2.7.7.7</ecNumber>
    </recommendedName>
</protein>
<gene>
    <name evidence="11" type="ORF">SAMN04489725_107122</name>
</gene>
<name>A0A1H2UCM9_9BACL</name>
<feature type="domain" description="DNA polymerase III delta subunit-like C-terminal" evidence="10">
    <location>
        <begin position="206"/>
        <end position="325"/>
    </location>
</feature>
<dbReference type="Pfam" id="PF21694">
    <property type="entry name" value="DNA_pol3_delta_C"/>
    <property type="match status" value="1"/>
</dbReference>
<evidence type="ECO:0000313" key="12">
    <source>
        <dbReference type="Proteomes" id="UP000182589"/>
    </source>
</evidence>
<evidence type="ECO:0000259" key="9">
    <source>
        <dbReference type="Pfam" id="PF06144"/>
    </source>
</evidence>
<keyword evidence="5" id="KW-0235">DNA replication</keyword>
<evidence type="ECO:0000256" key="8">
    <source>
        <dbReference type="ARBA" id="ARBA00049244"/>
    </source>
</evidence>
<dbReference type="InterPro" id="IPR048466">
    <property type="entry name" value="DNA_pol3_delta-like_C"/>
</dbReference>